<feature type="repeat" description="WD" evidence="7">
    <location>
        <begin position="269"/>
        <end position="310"/>
    </location>
</feature>
<evidence type="ECO:0000256" key="6">
    <source>
        <dbReference type="ARBA" id="ARBA00023274"/>
    </source>
</evidence>
<comment type="subcellular location">
    <subcellularLocation>
        <location evidence="1">Nucleus</location>
        <location evidence="1">Nucleolus</location>
    </subcellularLocation>
</comment>
<evidence type="ECO:0000313" key="10">
    <source>
        <dbReference type="EMBL" id="EPX74515.1"/>
    </source>
</evidence>
<dbReference type="CDD" id="cd00200">
    <property type="entry name" value="WD40"/>
    <property type="match status" value="1"/>
</dbReference>
<dbReference type="VEuPathDB" id="FungiDB:SOCG_01998"/>
<dbReference type="InterPro" id="IPR001680">
    <property type="entry name" value="WD40_rpt"/>
</dbReference>
<dbReference type="Proteomes" id="UP000016088">
    <property type="component" value="Unassembled WGS sequence"/>
</dbReference>
<evidence type="ECO:0000256" key="2">
    <source>
        <dbReference type="ARBA" id="ARBA00005649"/>
    </source>
</evidence>
<dbReference type="PANTHER" id="PTHR22851:SF0">
    <property type="entry name" value="DDB1- AND CUL4-ASSOCIATED FACTOR 13"/>
    <property type="match status" value="1"/>
</dbReference>
<dbReference type="InterPro" id="IPR007287">
    <property type="entry name" value="Sof1"/>
</dbReference>
<evidence type="ECO:0000256" key="3">
    <source>
        <dbReference type="ARBA" id="ARBA00022574"/>
    </source>
</evidence>
<dbReference type="FunFam" id="2.130.10.10:FF:001105">
    <property type="entry name" value="WD40-repeat-containing domain protein"/>
    <property type="match status" value="1"/>
</dbReference>
<feature type="compositionally biased region" description="Basic and acidic residues" evidence="8">
    <location>
        <begin position="423"/>
        <end position="436"/>
    </location>
</feature>
<dbReference type="PROSITE" id="PS50082">
    <property type="entry name" value="WD_REPEATS_2"/>
    <property type="match status" value="2"/>
</dbReference>
<dbReference type="EMBL" id="KE503206">
    <property type="protein sequence ID" value="EPX74515.1"/>
    <property type="molecule type" value="Genomic_DNA"/>
</dbReference>
<dbReference type="InterPro" id="IPR036322">
    <property type="entry name" value="WD40_repeat_dom_sf"/>
</dbReference>
<dbReference type="PROSITE" id="PS50294">
    <property type="entry name" value="WD_REPEATS_REGION"/>
    <property type="match status" value="2"/>
</dbReference>
<dbReference type="OMA" id="EDHNAYI"/>
<protein>
    <submittedName>
        <fullName evidence="10">U3 snoRNP-associated protein Sof1</fullName>
    </submittedName>
</protein>
<dbReference type="Pfam" id="PF00400">
    <property type="entry name" value="WD40"/>
    <property type="match status" value="4"/>
</dbReference>
<feature type="compositionally biased region" description="Basic and acidic residues" evidence="8">
    <location>
        <begin position="401"/>
        <end position="412"/>
    </location>
</feature>
<accession>S9R8I6</accession>
<evidence type="ECO:0000256" key="8">
    <source>
        <dbReference type="SAM" id="MobiDB-lite"/>
    </source>
</evidence>
<sequence>MKVKTITRGTSLTRLNDQNPVQRNLDPALHPFERAREYTRALNATKMDRMFAAPFLGQMGQGHQDGVYSLARDTNSLIDCSSGSGDGVVKLWNAGEREERWSTKAHDGIVRGLVFSNNGDILSCASDRYVNLYDKQDGSVKKSFLGDASLLDIDTCKKGHTFATSGANVSIWDINRDTPVSKFEWGVDTLPVVKFNYAETSVLASAGIDRSIVIYDLRTSSPLTKLVTKLRTNSISWNPIEPFNFIAGSEDHNVYLHDMRNMKRALHVYKDHVSAVTSVDFSPTGQEFVSGSYDKTIRLYNAREGHSRDIYHTKRMQRVTSVRFSMDSQYVFSGSDDSNVRLWRAKASSRASIRSTREENRLKYLDALRDRYKHIPEIRRIARHRHVPSVVKKAGEIKREEIASLKRREENRRRHSKKGAVPYEKEREKHVVALQK</sequence>
<name>S9R8I6_SCHOY</name>
<dbReference type="OrthoDB" id="10249065at2759"/>
<feature type="domain" description="Sof1-like protein" evidence="9">
    <location>
        <begin position="345"/>
        <end position="431"/>
    </location>
</feature>
<dbReference type="AlphaFoldDB" id="S9R8I6"/>
<dbReference type="PANTHER" id="PTHR22851">
    <property type="entry name" value="U3 SMALL NUCLEOLAR RNA U3 SNORNA ASSOCIATED PROTEIN"/>
    <property type="match status" value="1"/>
</dbReference>
<keyword evidence="5" id="KW-0539">Nucleus</keyword>
<gene>
    <name evidence="10" type="ORF">SOCG_01998</name>
</gene>
<keyword evidence="11" id="KW-1185">Reference proteome</keyword>
<keyword evidence="3 7" id="KW-0853">WD repeat</keyword>
<dbReference type="InterPro" id="IPR015943">
    <property type="entry name" value="WD40/YVTN_repeat-like_dom_sf"/>
</dbReference>
<evidence type="ECO:0000256" key="5">
    <source>
        <dbReference type="ARBA" id="ARBA00023242"/>
    </source>
</evidence>
<organism evidence="10 11">
    <name type="scientific">Schizosaccharomyces octosporus (strain yFS286)</name>
    <name type="common">Fission yeast</name>
    <name type="synonym">Octosporomyces octosporus</name>
    <dbReference type="NCBI Taxonomy" id="483514"/>
    <lineage>
        <taxon>Eukaryota</taxon>
        <taxon>Fungi</taxon>
        <taxon>Dikarya</taxon>
        <taxon>Ascomycota</taxon>
        <taxon>Taphrinomycotina</taxon>
        <taxon>Schizosaccharomycetes</taxon>
        <taxon>Schizosaccharomycetales</taxon>
        <taxon>Schizosaccharomycetaceae</taxon>
        <taxon>Schizosaccharomyces</taxon>
    </lineage>
</organism>
<dbReference type="GO" id="GO:0032040">
    <property type="term" value="C:small-subunit processome"/>
    <property type="evidence" value="ECO:0007669"/>
    <property type="project" value="EnsemblFungi"/>
</dbReference>
<feature type="region of interest" description="Disordered" evidence="8">
    <location>
        <begin position="401"/>
        <end position="436"/>
    </location>
</feature>
<keyword evidence="4" id="KW-0677">Repeat</keyword>
<dbReference type="InterPro" id="IPR051733">
    <property type="entry name" value="WD_repeat_DCAF13/WDSOF1"/>
</dbReference>
<evidence type="ECO:0000256" key="4">
    <source>
        <dbReference type="ARBA" id="ARBA00022737"/>
    </source>
</evidence>
<dbReference type="GO" id="GO:0000462">
    <property type="term" value="P:maturation of SSU-rRNA from tricistronic rRNA transcript (SSU-rRNA, 5.8S rRNA, LSU-rRNA)"/>
    <property type="evidence" value="ECO:0007669"/>
    <property type="project" value="EnsemblFungi"/>
</dbReference>
<evidence type="ECO:0000256" key="7">
    <source>
        <dbReference type="PROSITE-ProRule" id="PRU00221"/>
    </source>
</evidence>
<evidence type="ECO:0000259" key="9">
    <source>
        <dbReference type="Pfam" id="PF04158"/>
    </source>
</evidence>
<dbReference type="PRINTS" id="PR00320">
    <property type="entry name" value="GPROTEINBRPT"/>
</dbReference>
<dbReference type="GeneID" id="25030976"/>
<dbReference type="RefSeq" id="XP_013015946.1">
    <property type="nucleotide sequence ID" value="XM_013160492.1"/>
</dbReference>
<dbReference type="Gene3D" id="2.130.10.10">
    <property type="entry name" value="YVTN repeat-like/Quinoprotein amine dehydrogenase"/>
    <property type="match status" value="2"/>
</dbReference>
<dbReference type="SUPFAM" id="SSF50978">
    <property type="entry name" value="WD40 repeat-like"/>
    <property type="match status" value="1"/>
</dbReference>
<evidence type="ECO:0000313" key="11">
    <source>
        <dbReference type="Proteomes" id="UP000016088"/>
    </source>
</evidence>
<proteinExistence type="inferred from homology"/>
<reference evidence="10 11" key="1">
    <citation type="journal article" date="2011" name="Science">
        <title>Comparative functional genomics of the fission yeasts.</title>
        <authorList>
            <person name="Rhind N."/>
            <person name="Chen Z."/>
            <person name="Yassour M."/>
            <person name="Thompson D.A."/>
            <person name="Haas B.J."/>
            <person name="Habib N."/>
            <person name="Wapinski I."/>
            <person name="Roy S."/>
            <person name="Lin M.F."/>
            <person name="Heiman D.I."/>
            <person name="Young S.K."/>
            <person name="Furuya K."/>
            <person name="Guo Y."/>
            <person name="Pidoux A."/>
            <person name="Chen H.M."/>
            <person name="Robbertse B."/>
            <person name="Goldberg J.M."/>
            <person name="Aoki K."/>
            <person name="Bayne E.H."/>
            <person name="Berlin A.M."/>
            <person name="Desjardins C.A."/>
            <person name="Dobbs E."/>
            <person name="Dukaj L."/>
            <person name="Fan L."/>
            <person name="FitzGerald M.G."/>
            <person name="French C."/>
            <person name="Gujja S."/>
            <person name="Hansen K."/>
            <person name="Keifenheim D."/>
            <person name="Levin J.Z."/>
            <person name="Mosher R.A."/>
            <person name="Mueller C.A."/>
            <person name="Pfiffner J."/>
            <person name="Priest M."/>
            <person name="Russ C."/>
            <person name="Smialowska A."/>
            <person name="Swoboda P."/>
            <person name="Sykes S.M."/>
            <person name="Vaughn M."/>
            <person name="Vengrova S."/>
            <person name="Yoder R."/>
            <person name="Zeng Q."/>
            <person name="Allshire R."/>
            <person name="Baulcombe D."/>
            <person name="Birren B.W."/>
            <person name="Brown W."/>
            <person name="Ekwall K."/>
            <person name="Kellis M."/>
            <person name="Leatherwood J."/>
            <person name="Levin H."/>
            <person name="Margalit H."/>
            <person name="Martienssen R."/>
            <person name="Nieduszynski C.A."/>
            <person name="Spatafora J.W."/>
            <person name="Friedman N."/>
            <person name="Dalgaard J.Z."/>
            <person name="Baumann P."/>
            <person name="Niki H."/>
            <person name="Regev A."/>
            <person name="Nusbaum C."/>
        </authorList>
    </citation>
    <scope>NUCLEOTIDE SEQUENCE [LARGE SCALE GENOMIC DNA]</scope>
    <source>
        <strain evidence="11">yFS286</strain>
    </source>
</reference>
<evidence type="ECO:0000256" key="1">
    <source>
        <dbReference type="ARBA" id="ARBA00004604"/>
    </source>
</evidence>
<keyword evidence="6" id="KW-0687">Ribonucleoprotein</keyword>
<dbReference type="eggNOG" id="KOG0268">
    <property type="taxonomic scope" value="Eukaryota"/>
</dbReference>
<dbReference type="InterPro" id="IPR020472">
    <property type="entry name" value="WD40_PAC1"/>
</dbReference>
<dbReference type="SMART" id="SM00320">
    <property type="entry name" value="WD40"/>
    <property type="match status" value="7"/>
</dbReference>
<feature type="repeat" description="WD" evidence="7">
    <location>
        <begin position="312"/>
        <end position="353"/>
    </location>
</feature>
<dbReference type="HOGENOM" id="CLU_033999_0_0_1"/>
<comment type="similarity">
    <text evidence="2">Belongs to the WD repeat DCAF13/WDSOF1 family.</text>
</comment>
<dbReference type="Pfam" id="PF04158">
    <property type="entry name" value="Sof1"/>
    <property type="match status" value="1"/>
</dbReference>